<protein>
    <submittedName>
        <fullName evidence="5">Polygalacturonase (Pectinase)</fullName>
    </submittedName>
</protein>
<organism evidence="5 6">
    <name type="scientific">Bacteroides stercoris ATCC 43183</name>
    <dbReference type="NCBI Taxonomy" id="449673"/>
    <lineage>
        <taxon>Bacteria</taxon>
        <taxon>Pseudomonadati</taxon>
        <taxon>Bacteroidota</taxon>
        <taxon>Bacteroidia</taxon>
        <taxon>Bacteroidales</taxon>
        <taxon>Bacteroidaceae</taxon>
        <taxon>Bacteroides</taxon>
    </lineage>
</organism>
<dbReference type="GO" id="GO:0004650">
    <property type="term" value="F:polygalacturonase activity"/>
    <property type="evidence" value="ECO:0007669"/>
    <property type="project" value="InterPro"/>
</dbReference>
<name>B0NUT9_BACSE</name>
<dbReference type="PANTHER" id="PTHR31339:SF9">
    <property type="entry name" value="PLASMIN AND FIBRONECTIN-BINDING PROTEIN A"/>
    <property type="match status" value="1"/>
</dbReference>
<sequence length="550" mass="60385">MPLNPQIRIHKFINIVSRMNTLLKKLFTLTTFSLALLPAQNAVHAQCKNSIDENIYKELPFNMPKVEQPSFPDYTVSILQFGAKSDGTTLNTKAINDAIKAVNAKGGGKVVIPEGLWLTGPIELLSNVNLHTEKNALVVFTDDFNAYPILETSFEGLNTRRCQSPISARNAENIAITGYGVFDGSGDSWRPVKKSKLTAGQWDALVKSGGVVDKSIWYPTAGSLKGALACKNFNNPEGIETDEEWNEIRPWLRPVLLNIVKSKRVLLEGVTFKNSPSWCLHPLSCEHITINQVKVFNPWYSQNGDALDLESCKNALIINNIFDAGDDAICIKSGKDEDGRKRGEPCQNVIVKNNTVLHGHGGFVVGSEMSGGVKNIYVTDCTFLGTDVGLRFKSTRGRGGVVEGIYIHNIHMIDIPHEALLFDLFYGGKAAGEETEEDLKGRMKTAVPQVTVETPSFRDIHISNIICKGSGRAMFFNGLPEMPIRNVTVKDVIINDAKEGVVISQAEGVTLENIRIETKGHTLDVKNAKNLKVDGKVYSAIGAEGKMLDF</sequence>
<dbReference type="HOGENOM" id="CLU_016031_8_3_10"/>
<dbReference type="Proteomes" id="UP000004713">
    <property type="component" value="Unassembled WGS sequence"/>
</dbReference>
<reference evidence="5 6" key="1">
    <citation type="submission" date="2007-11" db="EMBL/GenBank/DDBJ databases">
        <title>Draft genome sequence of Bacteroides stercoris(ATCC 43183).</title>
        <authorList>
            <person name="Sudarsanam P."/>
            <person name="Ley R."/>
            <person name="Guruge J."/>
            <person name="Turnbaugh P.J."/>
            <person name="Mahowald M."/>
            <person name="Liep D."/>
            <person name="Gordon J."/>
        </authorList>
    </citation>
    <scope>NUCLEOTIDE SEQUENCE [LARGE SCALE GENOMIC DNA]</scope>
    <source>
        <strain evidence="5 6">ATCC 43183</strain>
    </source>
</reference>
<dbReference type="InterPro" id="IPR051801">
    <property type="entry name" value="GH28_Enzymes"/>
</dbReference>
<evidence type="ECO:0000256" key="1">
    <source>
        <dbReference type="ARBA" id="ARBA00008834"/>
    </source>
</evidence>
<dbReference type="AlphaFoldDB" id="B0NUT9"/>
<dbReference type="InterPro" id="IPR012334">
    <property type="entry name" value="Pectin_lyas_fold"/>
</dbReference>
<dbReference type="GO" id="GO:0005975">
    <property type="term" value="P:carbohydrate metabolic process"/>
    <property type="evidence" value="ECO:0007669"/>
    <property type="project" value="InterPro"/>
</dbReference>
<dbReference type="CAZy" id="GH28">
    <property type="family name" value="Glycoside Hydrolase Family 28"/>
</dbReference>
<dbReference type="PANTHER" id="PTHR31339">
    <property type="entry name" value="PECTIN LYASE-RELATED"/>
    <property type="match status" value="1"/>
</dbReference>
<reference evidence="5 6" key="2">
    <citation type="submission" date="2007-11" db="EMBL/GenBank/DDBJ databases">
        <authorList>
            <person name="Fulton L."/>
            <person name="Clifton S."/>
            <person name="Fulton B."/>
            <person name="Xu J."/>
            <person name="Minx P."/>
            <person name="Pepin K.H."/>
            <person name="Johnson M."/>
            <person name="Thiruvilangam P."/>
            <person name="Bhonagiri V."/>
            <person name="Nash W.E."/>
            <person name="Mardis E.R."/>
            <person name="Wilson R.K."/>
        </authorList>
    </citation>
    <scope>NUCLEOTIDE SEQUENCE [LARGE SCALE GENOMIC DNA]</scope>
    <source>
        <strain evidence="5 6">ATCC 43183</strain>
    </source>
</reference>
<dbReference type="InterPro" id="IPR011050">
    <property type="entry name" value="Pectin_lyase_fold/virulence"/>
</dbReference>
<dbReference type="SUPFAM" id="SSF51126">
    <property type="entry name" value="Pectin lyase-like"/>
    <property type="match status" value="1"/>
</dbReference>
<comment type="similarity">
    <text evidence="1 4">Belongs to the glycosyl hydrolase 28 family.</text>
</comment>
<evidence type="ECO:0000256" key="3">
    <source>
        <dbReference type="ARBA" id="ARBA00023295"/>
    </source>
</evidence>
<gene>
    <name evidence="5" type="ORF">BACSTE_03276</name>
</gene>
<evidence type="ECO:0000313" key="6">
    <source>
        <dbReference type="Proteomes" id="UP000004713"/>
    </source>
</evidence>
<dbReference type="InterPro" id="IPR006626">
    <property type="entry name" value="PbH1"/>
</dbReference>
<evidence type="ECO:0000256" key="2">
    <source>
        <dbReference type="ARBA" id="ARBA00022801"/>
    </source>
</evidence>
<dbReference type="PROSITE" id="PS00502">
    <property type="entry name" value="POLYGALACTURONASE"/>
    <property type="match status" value="1"/>
</dbReference>
<proteinExistence type="inferred from homology"/>
<dbReference type="eggNOG" id="COG5434">
    <property type="taxonomic scope" value="Bacteria"/>
</dbReference>
<dbReference type="InterPro" id="IPR000743">
    <property type="entry name" value="Glyco_hydro_28"/>
</dbReference>
<dbReference type="EMBL" id="ABFZ02000022">
    <property type="protein sequence ID" value="EDS14132.1"/>
    <property type="molecule type" value="Genomic_DNA"/>
</dbReference>
<keyword evidence="2 4" id="KW-0378">Hydrolase</keyword>
<dbReference type="Gene3D" id="2.160.20.10">
    <property type="entry name" value="Single-stranded right-handed beta-helix, Pectin lyase-like"/>
    <property type="match status" value="1"/>
</dbReference>
<evidence type="ECO:0000256" key="4">
    <source>
        <dbReference type="RuleBase" id="RU361169"/>
    </source>
</evidence>
<dbReference type="Pfam" id="PF00295">
    <property type="entry name" value="Glyco_hydro_28"/>
    <property type="match status" value="1"/>
</dbReference>
<evidence type="ECO:0000313" key="5">
    <source>
        <dbReference type="EMBL" id="EDS14132.1"/>
    </source>
</evidence>
<keyword evidence="3 4" id="KW-0326">Glycosidase</keyword>
<comment type="caution">
    <text evidence="5">The sequence shown here is derived from an EMBL/GenBank/DDBJ whole genome shotgun (WGS) entry which is preliminary data.</text>
</comment>
<accession>B0NUT9</accession>
<dbReference type="SMART" id="SM00710">
    <property type="entry name" value="PbH1"/>
    <property type="match status" value="6"/>
</dbReference>